<evidence type="ECO:0000313" key="1">
    <source>
        <dbReference type="EMBL" id="AKN37035.1"/>
    </source>
</evidence>
<dbReference type="EMBL" id="KP795522">
    <property type="protein sequence ID" value="AKN37035.1"/>
    <property type="molecule type" value="Genomic_DNA"/>
</dbReference>
<organism evidence="1">
    <name type="scientific">Vibrio cyclitrophicus</name>
    <dbReference type="NCBI Taxonomy" id="47951"/>
    <lineage>
        <taxon>Bacteria</taxon>
        <taxon>Pseudomonadati</taxon>
        <taxon>Pseudomonadota</taxon>
        <taxon>Gammaproteobacteria</taxon>
        <taxon>Vibrionales</taxon>
        <taxon>Vibrionaceae</taxon>
        <taxon>Vibrio</taxon>
    </lineage>
</organism>
<proteinExistence type="predicted"/>
<reference evidence="1" key="1">
    <citation type="journal article" date="2015" name="MBio">
        <title>Eco-Evolutionary Dynamics of Episomes among Ecologically Cohesive Bacterial Populations.</title>
        <authorList>
            <person name="Xue H."/>
            <person name="Cordero O.X."/>
            <person name="Camas F.M."/>
            <person name="Trimble W."/>
            <person name="Meyer F."/>
            <person name="Guglielmini J."/>
            <person name="Rocha E.P."/>
            <person name="Polz M.F."/>
        </authorList>
    </citation>
    <scope>NUCLEOTIDE SEQUENCE</scope>
    <source>
        <strain evidence="1">FF_61</strain>
    </source>
</reference>
<accession>A0A0H3ZLQ2</accession>
<sequence length="139" mass="15854">MVGCKECLGEVGHNYHCCYEHDRCVTCRKHKTEIKESPWSAEGGWRCSPCQTVLDEKLKQEALRRVAESEYDPSDYKCNDEVVCPHCASSYEPDEDPSSKEHCETCGGRFKIEINHSVTYTTECIGERLLPDNSLDEDD</sequence>
<dbReference type="AlphaFoldDB" id="A0A0H3ZLQ2"/>
<name>A0A0H3ZLQ2_9VIBR</name>
<protein>
    <submittedName>
        <fullName evidence="1">Uncharacterized protein</fullName>
    </submittedName>
</protein>